<name>A0ABX9BUQ2_9BURK</name>
<keyword evidence="2" id="KW-1003">Cell membrane</keyword>
<protein>
    <submittedName>
        <fullName evidence="15">Chemotaxis protein</fullName>
    </submittedName>
</protein>
<keyword evidence="5" id="KW-0997">Cell inner membrane</keyword>
<dbReference type="InterPro" id="IPR035440">
    <property type="entry name" value="4HB_MCP_dom_sf"/>
</dbReference>
<evidence type="ECO:0000256" key="10">
    <source>
        <dbReference type="ARBA" id="ARBA00029447"/>
    </source>
</evidence>
<dbReference type="SMART" id="SM00304">
    <property type="entry name" value="HAMP"/>
    <property type="match status" value="1"/>
</dbReference>
<dbReference type="InterPro" id="IPR004089">
    <property type="entry name" value="MCPsignal_dom"/>
</dbReference>
<dbReference type="SUPFAM" id="SSF47170">
    <property type="entry name" value="Aspartate receptor, ligand-binding domain"/>
    <property type="match status" value="1"/>
</dbReference>
<evidence type="ECO:0000256" key="12">
    <source>
        <dbReference type="SAM" id="Phobius"/>
    </source>
</evidence>
<evidence type="ECO:0000256" key="1">
    <source>
        <dbReference type="ARBA" id="ARBA00004429"/>
    </source>
</evidence>
<dbReference type="Pfam" id="PF00672">
    <property type="entry name" value="HAMP"/>
    <property type="match status" value="1"/>
</dbReference>
<evidence type="ECO:0000256" key="9">
    <source>
        <dbReference type="ARBA" id="ARBA00023224"/>
    </source>
</evidence>
<dbReference type="RefSeq" id="WP_112070049.1">
    <property type="nucleotide sequence ID" value="NZ_JUGD01000038.1"/>
</dbReference>
<gene>
    <name evidence="15" type="ORF">RB24_25375</name>
</gene>
<proteinExistence type="inferred from homology"/>
<evidence type="ECO:0000256" key="7">
    <source>
        <dbReference type="ARBA" id="ARBA00022989"/>
    </source>
</evidence>
<keyword evidence="8 12" id="KW-0472">Membrane</keyword>
<keyword evidence="6 12" id="KW-0812">Transmembrane</keyword>
<feature type="domain" description="Methyl-accepting transducer" evidence="13">
    <location>
        <begin position="271"/>
        <end position="500"/>
    </location>
</feature>
<comment type="caution">
    <text evidence="15">The sequence shown here is derived from an EMBL/GenBank/DDBJ whole genome shotgun (WGS) entry which is preliminary data.</text>
</comment>
<dbReference type="InterPro" id="IPR004090">
    <property type="entry name" value="Chemotax_Me-accpt_rcpt"/>
</dbReference>
<dbReference type="Gene3D" id="1.10.287.950">
    <property type="entry name" value="Methyl-accepting chemotaxis protein"/>
    <property type="match status" value="1"/>
</dbReference>
<dbReference type="CDD" id="cd06225">
    <property type="entry name" value="HAMP"/>
    <property type="match status" value="1"/>
</dbReference>
<evidence type="ECO:0000259" key="14">
    <source>
        <dbReference type="PROSITE" id="PS50885"/>
    </source>
</evidence>
<feature type="non-terminal residue" evidence="15">
    <location>
        <position position="543"/>
    </location>
</feature>
<comment type="subcellular location">
    <subcellularLocation>
        <location evidence="1">Cell inner membrane</location>
        <topology evidence="1">Multi-pass membrane protein</topology>
    </subcellularLocation>
</comment>
<evidence type="ECO:0000313" key="16">
    <source>
        <dbReference type="Proteomes" id="UP000248631"/>
    </source>
</evidence>
<evidence type="ECO:0000256" key="2">
    <source>
        <dbReference type="ARBA" id="ARBA00022475"/>
    </source>
</evidence>
<organism evidence="15 16">
    <name type="scientific">Herbaspirillum rubrisubalbicans</name>
    <dbReference type="NCBI Taxonomy" id="80842"/>
    <lineage>
        <taxon>Bacteria</taxon>
        <taxon>Pseudomonadati</taxon>
        <taxon>Pseudomonadota</taxon>
        <taxon>Betaproteobacteria</taxon>
        <taxon>Burkholderiales</taxon>
        <taxon>Oxalobacteraceae</taxon>
        <taxon>Herbaspirillum</taxon>
    </lineage>
</organism>
<dbReference type="InterPro" id="IPR051310">
    <property type="entry name" value="MCP_chemotaxis"/>
</dbReference>
<dbReference type="EMBL" id="JUGD01000038">
    <property type="protein sequence ID" value="RAM61456.1"/>
    <property type="molecule type" value="Genomic_DNA"/>
</dbReference>
<accession>A0ABX9BUQ2</accession>
<evidence type="ECO:0000313" key="15">
    <source>
        <dbReference type="EMBL" id="RAM61456.1"/>
    </source>
</evidence>
<comment type="similarity">
    <text evidence="10">Belongs to the methyl-accepting chemotaxis (MCP) protein family.</text>
</comment>
<dbReference type="SMART" id="SM00283">
    <property type="entry name" value="MA"/>
    <property type="match status" value="1"/>
</dbReference>
<dbReference type="CDD" id="cd11386">
    <property type="entry name" value="MCP_signal"/>
    <property type="match status" value="1"/>
</dbReference>
<dbReference type="InterPro" id="IPR003660">
    <property type="entry name" value="HAMP_dom"/>
</dbReference>
<feature type="transmembrane region" description="Helical" evidence="12">
    <location>
        <begin position="190"/>
        <end position="212"/>
    </location>
</feature>
<dbReference type="PROSITE" id="PS50885">
    <property type="entry name" value="HAMP"/>
    <property type="match status" value="1"/>
</dbReference>
<reference evidence="15 16" key="1">
    <citation type="submission" date="2014-12" db="EMBL/GenBank/DDBJ databases">
        <title>Complete genome sequence of Herbaspirillum rubrisubalbicans Os38.</title>
        <authorList>
            <person name="Chen M."/>
            <person name="An Q."/>
        </authorList>
    </citation>
    <scope>NUCLEOTIDE SEQUENCE [LARGE SCALE GENOMIC DNA]</scope>
    <source>
        <strain evidence="15 16">Os38</strain>
    </source>
</reference>
<evidence type="ECO:0000256" key="8">
    <source>
        <dbReference type="ARBA" id="ARBA00023136"/>
    </source>
</evidence>
<dbReference type="SUPFAM" id="SSF58104">
    <property type="entry name" value="Methyl-accepting chemotaxis protein (MCP) signaling domain"/>
    <property type="match status" value="1"/>
</dbReference>
<dbReference type="PANTHER" id="PTHR43531:SF14">
    <property type="entry name" value="METHYL-ACCEPTING CHEMOTAXIS PROTEIN I-RELATED"/>
    <property type="match status" value="1"/>
</dbReference>
<evidence type="ECO:0000256" key="3">
    <source>
        <dbReference type="ARBA" id="ARBA00022481"/>
    </source>
</evidence>
<dbReference type="PROSITE" id="PS50111">
    <property type="entry name" value="CHEMOTAXIS_TRANSDUC_2"/>
    <property type="match status" value="1"/>
</dbReference>
<keyword evidence="7 12" id="KW-1133">Transmembrane helix</keyword>
<evidence type="ECO:0000259" key="13">
    <source>
        <dbReference type="PROSITE" id="PS50111"/>
    </source>
</evidence>
<dbReference type="InterPro" id="IPR003122">
    <property type="entry name" value="Tar_rcpt_lig-bd"/>
</dbReference>
<keyword evidence="3" id="KW-0488">Methylation</keyword>
<dbReference type="Proteomes" id="UP000248631">
    <property type="component" value="Unassembled WGS sequence"/>
</dbReference>
<evidence type="ECO:0000256" key="11">
    <source>
        <dbReference type="PROSITE-ProRule" id="PRU00284"/>
    </source>
</evidence>
<evidence type="ECO:0000256" key="4">
    <source>
        <dbReference type="ARBA" id="ARBA00022500"/>
    </source>
</evidence>
<evidence type="ECO:0000256" key="6">
    <source>
        <dbReference type="ARBA" id="ARBA00022692"/>
    </source>
</evidence>
<feature type="transmembrane region" description="Helical" evidence="12">
    <location>
        <begin position="12"/>
        <end position="32"/>
    </location>
</feature>
<keyword evidence="9 11" id="KW-0807">Transducer</keyword>
<dbReference type="Pfam" id="PF00015">
    <property type="entry name" value="MCPsignal"/>
    <property type="match status" value="1"/>
</dbReference>
<dbReference type="Pfam" id="PF02203">
    <property type="entry name" value="TarH"/>
    <property type="match status" value="1"/>
</dbReference>
<sequence>MRNLTVRFSLMSALALFSIMIVVGAAVGIFALGRANQATEYVHEIAEHVIVINDAYKDSTRTRSALTRAYANLKEKNDPAIAEGALKSAQGSYERGLKFVDEFSKLPDLAGEEPVVKKELIESARSLSELLMKASGLLKAGDASAYSELNDTQINPAGARFSKALDAFQKRAMELNDTATSERQREYSMVVWLVVVGLIGAMFLVIGVHFMLRNIVLTPLNRAVHLLDLVANGDLTTKVEVQSSNEIGRLFSAIRSMQQALLTTVSRVRSSSDSIDTSAKEIAAGNMDLSSRTEQQASSLEETAASMEQLTGTVKQNADNALQANQLAHSASSTASKGGEVVSQVVDTMQAINASSRKIVDIISVIDGIAFQTNILALNAAVEAARAGEQGRGFAVVASEVRSLAQRSAAAAKEIKSLIDDSVDKVEAGSQLVEQAGATMSEVVTSVQRVTDIVGEIAEASREQSTGIEQVNRAITQMDEVTQQNAALVNAALVEQAAAAAQSLQAQATNLVGAVSIFKINAQQVASAPKPRAAPVAPVAPPP</sequence>
<dbReference type="PANTHER" id="PTHR43531">
    <property type="entry name" value="PROTEIN ICFG"/>
    <property type="match status" value="1"/>
</dbReference>
<keyword evidence="16" id="KW-1185">Reference proteome</keyword>
<dbReference type="PRINTS" id="PR00260">
    <property type="entry name" value="CHEMTRNSDUCR"/>
</dbReference>
<feature type="domain" description="HAMP" evidence="14">
    <location>
        <begin position="214"/>
        <end position="266"/>
    </location>
</feature>
<dbReference type="Gene3D" id="1.20.120.30">
    <property type="entry name" value="Aspartate receptor, ligand-binding domain"/>
    <property type="match status" value="1"/>
</dbReference>
<keyword evidence="4" id="KW-0145">Chemotaxis</keyword>
<evidence type="ECO:0000256" key="5">
    <source>
        <dbReference type="ARBA" id="ARBA00022519"/>
    </source>
</evidence>